<dbReference type="InterPro" id="IPR050227">
    <property type="entry name" value="Rab"/>
</dbReference>
<dbReference type="Proteomes" id="UP001159427">
    <property type="component" value="Unassembled WGS sequence"/>
</dbReference>
<dbReference type="InterPro" id="IPR001806">
    <property type="entry name" value="Small_GTPase"/>
</dbReference>
<gene>
    <name evidence="3" type="ORF">PEVE_00001491</name>
</gene>
<evidence type="ECO:0000313" key="4">
    <source>
        <dbReference type="Proteomes" id="UP001159427"/>
    </source>
</evidence>
<keyword evidence="2" id="KW-0342">GTP-binding</keyword>
<dbReference type="InterPro" id="IPR027417">
    <property type="entry name" value="P-loop_NTPase"/>
</dbReference>
<dbReference type="SUPFAM" id="SSF52540">
    <property type="entry name" value="P-loop containing nucleoside triphosphate hydrolases"/>
    <property type="match status" value="1"/>
</dbReference>
<dbReference type="PROSITE" id="PS51419">
    <property type="entry name" value="RAB"/>
    <property type="match status" value="1"/>
</dbReference>
<reference evidence="3 4" key="1">
    <citation type="submission" date="2022-05" db="EMBL/GenBank/DDBJ databases">
        <authorList>
            <consortium name="Genoscope - CEA"/>
            <person name="William W."/>
        </authorList>
    </citation>
    <scope>NUCLEOTIDE SEQUENCE [LARGE SCALE GENOMIC DNA]</scope>
</reference>
<organism evidence="3 4">
    <name type="scientific">Porites evermanni</name>
    <dbReference type="NCBI Taxonomy" id="104178"/>
    <lineage>
        <taxon>Eukaryota</taxon>
        <taxon>Metazoa</taxon>
        <taxon>Cnidaria</taxon>
        <taxon>Anthozoa</taxon>
        <taxon>Hexacorallia</taxon>
        <taxon>Scleractinia</taxon>
        <taxon>Fungiina</taxon>
        <taxon>Poritidae</taxon>
        <taxon>Porites</taxon>
    </lineage>
</organism>
<keyword evidence="1" id="KW-0547">Nucleotide-binding</keyword>
<proteinExistence type="predicted"/>
<sequence length="146" mass="16578">YYRGTHGVIVVYDVTSADTFVNVKRWLHEIDQNCDEVVFNAITHMVLKQKKDKLAKANEQSGVIKSGEGKFEVYFQQFVEFIEGQKQGHQHCFADIANWGKMPVLFCIMLQAEALWSSLVHWEDAHEVFLPLGSLSNDSDGGKNIS</sequence>
<comment type="caution">
    <text evidence="3">The sequence shown here is derived from an EMBL/GenBank/DDBJ whole genome shotgun (WGS) entry which is preliminary data.</text>
</comment>
<dbReference type="Gene3D" id="3.40.50.300">
    <property type="entry name" value="P-loop containing nucleotide triphosphate hydrolases"/>
    <property type="match status" value="1"/>
</dbReference>
<protein>
    <submittedName>
        <fullName evidence="3">Uncharacterized protein</fullName>
    </submittedName>
</protein>
<dbReference type="EMBL" id="CALNXI010001082">
    <property type="protein sequence ID" value="CAH3154656.1"/>
    <property type="molecule type" value="Genomic_DNA"/>
</dbReference>
<evidence type="ECO:0000256" key="2">
    <source>
        <dbReference type="ARBA" id="ARBA00023134"/>
    </source>
</evidence>
<dbReference type="PANTHER" id="PTHR47977">
    <property type="entry name" value="RAS-RELATED PROTEIN RAB"/>
    <property type="match status" value="1"/>
</dbReference>
<keyword evidence="4" id="KW-1185">Reference proteome</keyword>
<evidence type="ECO:0000313" key="3">
    <source>
        <dbReference type="EMBL" id="CAH3154656.1"/>
    </source>
</evidence>
<accession>A0ABN8Q1G0</accession>
<name>A0ABN8Q1G0_9CNID</name>
<dbReference type="Pfam" id="PF00071">
    <property type="entry name" value="Ras"/>
    <property type="match status" value="1"/>
</dbReference>
<evidence type="ECO:0000256" key="1">
    <source>
        <dbReference type="ARBA" id="ARBA00022741"/>
    </source>
</evidence>
<feature type="non-terminal residue" evidence="3">
    <location>
        <position position="1"/>
    </location>
</feature>